<dbReference type="InterPro" id="IPR013211">
    <property type="entry name" value="LVIVD"/>
</dbReference>
<organism evidence="2 3">
    <name type="scientific">Christiangramia gaetbulicola</name>
    <dbReference type="NCBI Taxonomy" id="703340"/>
    <lineage>
        <taxon>Bacteria</taxon>
        <taxon>Pseudomonadati</taxon>
        <taxon>Bacteroidota</taxon>
        <taxon>Flavobacteriia</taxon>
        <taxon>Flavobacteriales</taxon>
        <taxon>Flavobacteriaceae</taxon>
        <taxon>Christiangramia</taxon>
    </lineage>
</organism>
<comment type="caution">
    <text evidence="2">The sequence shown here is derived from an EMBL/GenBank/DDBJ whole genome shotgun (WGS) entry which is preliminary data.</text>
</comment>
<protein>
    <submittedName>
        <fullName evidence="2">LVIVD repeat-containing protein</fullName>
    </submittedName>
</protein>
<evidence type="ECO:0000256" key="1">
    <source>
        <dbReference type="SAM" id="SignalP"/>
    </source>
</evidence>
<feature type="chain" id="PRO_5015781034" evidence="1">
    <location>
        <begin position="22"/>
        <end position="551"/>
    </location>
</feature>
<dbReference type="RefSeq" id="WP_108170817.1">
    <property type="nucleotide sequence ID" value="NZ_QBKQ01000001.1"/>
</dbReference>
<evidence type="ECO:0000313" key="3">
    <source>
        <dbReference type="Proteomes" id="UP000244174"/>
    </source>
</evidence>
<sequence length="551" mass="58844">MFKRLLALSLFSALIFTSCEKDNPSPDNPAQNFNISRDASELNGAINFDETGVIGVANFNTNRGAEAASVFGIEQIAFVEPPVVDGTTLRATHVDVRDNYAYVSYNKEGAVYLGAIDIIDVSDKYNPVLVSRMTTDIADINSLYMDDNGYLVFTGASAKGANGGAGNRTLQGYVAVENGQFSRDFELDYNNPGNAGVHILVIDGEAIVVSGDAGGVGSFMYPGVLTPFDNQSFLDYGDLRSAAYKNNTLAVLSGEDGLLNLSINDELIENSRIATAALTPESKRTMAWYGDNILVSEGAEGAGIYNFEAGARISSLPLRLHPDASEINPEDKVTNAVSTDDHFIYMANGGAGLDIIKLNESLNPVAEGIAEIQGSANFVQAKGEYIYVASGTGLKILKIITPLLDEETGSFLNCSEFDPYTGDKNLTIPSDIEASYSGLINLKHLNVNGILNVCGDLLIEKSANLSSDSALNMSGNFKLGNKKTSENLVINSKSAFHIEGVMEIHGDLIIASEGVLEFVGEDSKIYVAGDVKINSGGKVIGEFEDLNNKFD</sequence>
<keyword evidence="3" id="KW-1185">Reference proteome</keyword>
<feature type="signal peptide" evidence="1">
    <location>
        <begin position="1"/>
        <end position="21"/>
    </location>
</feature>
<dbReference type="EMBL" id="QBKQ01000001">
    <property type="protein sequence ID" value="PTX44907.1"/>
    <property type="molecule type" value="Genomic_DNA"/>
</dbReference>
<accession>A0A2T6AM97</accession>
<dbReference type="OrthoDB" id="814028at2"/>
<dbReference type="Proteomes" id="UP000244174">
    <property type="component" value="Unassembled WGS sequence"/>
</dbReference>
<reference evidence="2 3" key="1">
    <citation type="submission" date="2018-04" db="EMBL/GenBank/DDBJ databases">
        <title>Genomic Encyclopedia of Archaeal and Bacterial Type Strains, Phase II (KMG-II): from individual species to whole genera.</title>
        <authorList>
            <person name="Goeker M."/>
        </authorList>
    </citation>
    <scope>NUCLEOTIDE SEQUENCE [LARGE SCALE GENOMIC DNA]</scope>
    <source>
        <strain evidence="2 3">DSM 23082</strain>
    </source>
</reference>
<gene>
    <name evidence="2" type="ORF">C8P64_0891</name>
</gene>
<dbReference type="AlphaFoldDB" id="A0A2T6AM97"/>
<proteinExistence type="predicted"/>
<dbReference type="PROSITE" id="PS51257">
    <property type="entry name" value="PROKAR_LIPOPROTEIN"/>
    <property type="match status" value="1"/>
</dbReference>
<keyword evidence="1" id="KW-0732">Signal</keyword>
<evidence type="ECO:0000313" key="2">
    <source>
        <dbReference type="EMBL" id="PTX44907.1"/>
    </source>
</evidence>
<name>A0A2T6AM97_9FLAO</name>
<dbReference type="Pfam" id="PF08309">
    <property type="entry name" value="LVIVD"/>
    <property type="match status" value="2"/>
</dbReference>